<sequence length="57" mass="7029">MDHDDQRDNRLQFPRRVNAARVVGFPARLVTYVVLHMKIKHLIFYNRLDRDSYRTWK</sequence>
<reference evidence="1" key="1">
    <citation type="journal article" date="2014" name="Nat. Commun.">
        <title>Multiple recent horizontal transfers of a large genomic region in cheese making fungi.</title>
        <authorList>
            <person name="Cheeseman K."/>
            <person name="Ropars J."/>
            <person name="Renault P."/>
            <person name="Dupont J."/>
            <person name="Gouzy J."/>
            <person name="Branca A."/>
            <person name="Abraham A.L."/>
            <person name="Ceppi M."/>
            <person name="Conseiller E."/>
            <person name="Debuchy R."/>
            <person name="Malagnac F."/>
            <person name="Goarin A."/>
            <person name="Silar P."/>
            <person name="Lacoste S."/>
            <person name="Sallet E."/>
            <person name="Bensimon A."/>
            <person name="Giraud T."/>
            <person name="Brygoo Y."/>
        </authorList>
    </citation>
    <scope>NUCLEOTIDE SEQUENCE [LARGE SCALE GENOMIC DNA]</scope>
    <source>
        <strain evidence="1">FM164</strain>
    </source>
</reference>
<protein>
    <submittedName>
        <fullName evidence="1">Genomic scaffold, ProqFM164S01</fullName>
    </submittedName>
</protein>
<gene>
    <name evidence="1" type="ORF">PROQFM164_S01g000082</name>
</gene>
<proteinExistence type="predicted"/>
<organism evidence="1 2">
    <name type="scientific">Penicillium roqueforti (strain FM164)</name>
    <dbReference type="NCBI Taxonomy" id="1365484"/>
    <lineage>
        <taxon>Eukaryota</taxon>
        <taxon>Fungi</taxon>
        <taxon>Dikarya</taxon>
        <taxon>Ascomycota</taxon>
        <taxon>Pezizomycotina</taxon>
        <taxon>Eurotiomycetes</taxon>
        <taxon>Eurotiomycetidae</taxon>
        <taxon>Eurotiales</taxon>
        <taxon>Aspergillaceae</taxon>
        <taxon>Penicillium</taxon>
    </lineage>
</organism>
<dbReference type="EMBL" id="HG792015">
    <property type="protein sequence ID" value="CDM26273.1"/>
    <property type="molecule type" value="Genomic_DNA"/>
</dbReference>
<accession>W6PQ22</accession>
<evidence type="ECO:0000313" key="1">
    <source>
        <dbReference type="EMBL" id="CDM26273.1"/>
    </source>
</evidence>
<name>W6PQ22_PENRF</name>
<dbReference type="Proteomes" id="UP000030686">
    <property type="component" value="Unassembled WGS sequence"/>
</dbReference>
<evidence type="ECO:0000313" key="2">
    <source>
        <dbReference type="Proteomes" id="UP000030686"/>
    </source>
</evidence>
<dbReference type="AlphaFoldDB" id="W6PQ22"/>
<keyword evidence="2" id="KW-1185">Reference proteome</keyword>